<keyword evidence="2" id="KW-1185">Reference proteome</keyword>
<proteinExistence type="predicted"/>
<evidence type="ECO:0000313" key="1">
    <source>
        <dbReference type="EMBL" id="GAA2395598.1"/>
    </source>
</evidence>
<dbReference type="Proteomes" id="UP001499986">
    <property type="component" value="Unassembled WGS sequence"/>
</dbReference>
<name>A0ABN3I6X1_9ACTN</name>
<dbReference type="EMBL" id="BAAASE010000003">
    <property type="protein sequence ID" value="GAA2395598.1"/>
    <property type="molecule type" value="Genomic_DNA"/>
</dbReference>
<comment type="caution">
    <text evidence="1">The sequence shown here is derived from an EMBL/GenBank/DDBJ whole genome shotgun (WGS) entry which is preliminary data.</text>
</comment>
<protein>
    <submittedName>
        <fullName evidence="1">Uncharacterized protein</fullName>
    </submittedName>
</protein>
<reference evidence="1 2" key="1">
    <citation type="journal article" date="2019" name="Int. J. Syst. Evol. Microbiol.">
        <title>The Global Catalogue of Microorganisms (GCM) 10K type strain sequencing project: providing services to taxonomists for standard genome sequencing and annotation.</title>
        <authorList>
            <consortium name="The Broad Institute Genomics Platform"/>
            <consortium name="The Broad Institute Genome Sequencing Center for Infectious Disease"/>
            <person name="Wu L."/>
            <person name="Ma J."/>
        </authorList>
    </citation>
    <scope>NUCLEOTIDE SEQUENCE [LARGE SCALE GENOMIC DNA]</scope>
    <source>
        <strain evidence="1 2">JCM 4358</strain>
    </source>
</reference>
<sequence>MKGIFMPFGVRESLLLAGFYRPCRSPWSGSGAVALSSSPKSGAWKGFVAGGGDAVAAEWGAPSGAEKSEVRSMRGLLLVPSPGRDLVCRDRAQRC</sequence>
<accession>A0ABN3I6X1</accession>
<gene>
    <name evidence="1" type="ORF">GCM10010255_28490</name>
</gene>
<organism evidence="1 2">
    <name type="scientific">Streptomyces coeruleofuscus</name>
    <dbReference type="NCBI Taxonomy" id="66879"/>
    <lineage>
        <taxon>Bacteria</taxon>
        <taxon>Bacillati</taxon>
        <taxon>Actinomycetota</taxon>
        <taxon>Actinomycetes</taxon>
        <taxon>Kitasatosporales</taxon>
        <taxon>Streptomycetaceae</taxon>
        <taxon>Streptomyces</taxon>
    </lineage>
</organism>
<evidence type="ECO:0000313" key="2">
    <source>
        <dbReference type="Proteomes" id="UP001499986"/>
    </source>
</evidence>